<proteinExistence type="predicted"/>
<dbReference type="AlphaFoldDB" id="A0A0A9GZM0"/>
<name>A0A0A9GZM0_ARUDO</name>
<reference evidence="1" key="1">
    <citation type="submission" date="2014-09" db="EMBL/GenBank/DDBJ databases">
        <authorList>
            <person name="Magalhaes I.L.F."/>
            <person name="Oliveira U."/>
            <person name="Santos F.R."/>
            <person name="Vidigal T.H.D.A."/>
            <person name="Brescovit A.D."/>
            <person name="Santos A.J."/>
        </authorList>
    </citation>
    <scope>NUCLEOTIDE SEQUENCE</scope>
    <source>
        <tissue evidence="1">Shoot tissue taken approximately 20 cm above the soil surface</tissue>
    </source>
</reference>
<reference evidence="1" key="2">
    <citation type="journal article" date="2015" name="Data Brief">
        <title>Shoot transcriptome of the giant reed, Arundo donax.</title>
        <authorList>
            <person name="Barrero R.A."/>
            <person name="Guerrero F.D."/>
            <person name="Moolhuijzen P."/>
            <person name="Goolsby J.A."/>
            <person name="Tidwell J."/>
            <person name="Bellgard S.E."/>
            <person name="Bellgard M.I."/>
        </authorList>
    </citation>
    <scope>NUCLEOTIDE SEQUENCE</scope>
    <source>
        <tissue evidence="1">Shoot tissue taken approximately 20 cm above the soil surface</tissue>
    </source>
</reference>
<evidence type="ECO:0000313" key="1">
    <source>
        <dbReference type="EMBL" id="JAE28989.1"/>
    </source>
</evidence>
<sequence length="47" mass="5115">MLVLLPSPTSPSSSTGDNRLGAFSHFFLQFRQQSDSTLLKHGLNSHG</sequence>
<organism evidence="1">
    <name type="scientific">Arundo donax</name>
    <name type="common">Giant reed</name>
    <name type="synonym">Donax arundinaceus</name>
    <dbReference type="NCBI Taxonomy" id="35708"/>
    <lineage>
        <taxon>Eukaryota</taxon>
        <taxon>Viridiplantae</taxon>
        <taxon>Streptophyta</taxon>
        <taxon>Embryophyta</taxon>
        <taxon>Tracheophyta</taxon>
        <taxon>Spermatophyta</taxon>
        <taxon>Magnoliopsida</taxon>
        <taxon>Liliopsida</taxon>
        <taxon>Poales</taxon>
        <taxon>Poaceae</taxon>
        <taxon>PACMAD clade</taxon>
        <taxon>Arundinoideae</taxon>
        <taxon>Arundineae</taxon>
        <taxon>Arundo</taxon>
    </lineage>
</organism>
<accession>A0A0A9GZM0</accession>
<dbReference type="EMBL" id="GBRH01168907">
    <property type="protein sequence ID" value="JAE28989.1"/>
    <property type="molecule type" value="Transcribed_RNA"/>
</dbReference>
<protein>
    <submittedName>
        <fullName evidence="1">Uncharacterized protein</fullName>
    </submittedName>
</protein>